<feature type="signal peptide" evidence="1">
    <location>
        <begin position="1"/>
        <end position="15"/>
    </location>
</feature>
<gene>
    <name evidence="2" type="ORF">RN001_009287</name>
</gene>
<sequence length="130" mass="15268">MKIIIILVFVTLVHSYPPGQILYSDNLSNSVDEVYDTYLSVADDDKEDINPPPPEPYLNKLIEETINLENLIHPEDAQRVERTAFVHVQTQEKNKRYSSYLTLCHFKICNMGRKRTTRYFQMMRSLDNKT</sequence>
<keyword evidence="3" id="KW-1185">Reference proteome</keyword>
<name>A0AAN7S836_9COLE</name>
<organism evidence="2 3">
    <name type="scientific">Aquatica leii</name>
    <dbReference type="NCBI Taxonomy" id="1421715"/>
    <lineage>
        <taxon>Eukaryota</taxon>
        <taxon>Metazoa</taxon>
        <taxon>Ecdysozoa</taxon>
        <taxon>Arthropoda</taxon>
        <taxon>Hexapoda</taxon>
        <taxon>Insecta</taxon>
        <taxon>Pterygota</taxon>
        <taxon>Neoptera</taxon>
        <taxon>Endopterygota</taxon>
        <taxon>Coleoptera</taxon>
        <taxon>Polyphaga</taxon>
        <taxon>Elateriformia</taxon>
        <taxon>Elateroidea</taxon>
        <taxon>Lampyridae</taxon>
        <taxon>Luciolinae</taxon>
        <taxon>Aquatica</taxon>
    </lineage>
</organism>
<comment type="caution">
    <text evidence="2">The sequence shown here is derived from an EMBL/GenBank/DDBJ whole genome shotgun (WGS) entry which is preliminary data.</text>
</comment>
<evidence type="ECO:0000313" key="2">
    <source>
        <dbReference type="EMBL" id="KAK4876781.1"/>
    </source>
</evidence>
<reference evidence="3" key="1">
    <citation type="submission" date="2023-01" db="EMBL/GenBank/DDBJ databases">
        <title>Key to firefly adult light organ development and bioluminescence: homeobox transcription factors regulate luciferase expression and transportation to peroxisome.</title>
        <authorList>
            <person name="Fu X."/>
        </authorList>
    </citation>
    <scope>NUCLEOTIDE SEQUENCE [LARGE SCALE GENOMIC DNA]</scope>
</reference>
<dbReference type="Proteomes" id="UP001353858">
    <property type="component" value="Unassembled WGS sequence"/>
</dbReference>
<feature type="chain" id="PRO_5042866283" evidence="1">
    <location>
        <begin position="16"/>
        <end position="130"/>
    </location>
</feature>
<protein>
    <submittedName>
        <fullName evidence="2">Uncharacterized protein</fullName>
    </submittedName>
</protein>
<accession>A0AAN7S836</accession>
<evidence type="ECO:0000313" key="3">
    <source>
        <dbReference type="Proteomes" id="UP001353858"/>
    </source>
</evidence>
<evidence type="ECO:0000256" key="1">
    <source>
        <dbReference type="SAM" id="SignalP"/>
    </source>
</evidence>
<proteinExistence type="predicted"/>
<keyword evidence="1" id="KW-0732">Signal</keyword>
<dbReference type="AlphaFoldDB" id="A0AAN7S836"/>
<dbReference type="EMBL" id="JARPUR010000004">
    <property type="protein sequence ID" value="KAK4876781.1"/>
    <property type="molecule type" value="Genomic_DNA"/>
</dbReference>